<comment type="caution">
    <text evidence="12">The sequence shown here is derived from an EMBL/GenBank/DDBJ whole genome shotgun (WGS) entry which is preliminary data.</text>
</comment>
<evidence type="ECO:0000256" key="1">
    <source>
        <dbReference type="ARBA" id="ARBA00004370"/>
    </source>
</evidence>
<dbReference type="InterPro" id="IPR010294">
    <property type="entry name" value="ADAMTS_spacer1"/>
</dbReference>
<dbReference type="GO" id="GO:0005576">
    <property type="term" value="C:extracellular region"/>
    <property type="evidence" value="ECO:0007669"/>
    <property type="project" value="UniProtKB-SubCell"/>
</dbReference>
<dbReference type="Pfam" id="PF19030">
    <property type="entry name" value="TSP1_ADAMTS"/>
    <property type="match status" value="6"/>
</dbReference>
<feature type="domain" description="Ig-like" evidence="11">
    <location>
        <begin position="852"/>
        <end position="956"/>
    </location>
</feature>
<keyword evidence="8" id="KW-0325">Glycoprotein</keyword>
<protein>
    <submittedName>
        <fullName evidence="12">Papilin</fullName>
    </submittedName>
</protein>
<dbReference type="Pfam" id="PF19236">
    <property type="entry name" value="ADAMTS_CR_3"/>
    <property type="match status" value="1"/>
</dbReference>
<keyword evidence="3" id="KW-0964">Secreted</keyword>
<sequence length="1124" mass="123899">MNQTSSLTCYGRLKVTMDHRQSGGLGANGNPAPELVEWVFLIKNESVRRRKDQMTFAKEDCPEGSRDFRLEQCEAFNDRTVDGQRFEWVPYIPANGKCVLNCMPKGEYFLVRWADKVVDGTTCAVDSYDICVDGRCEKLGCDLILNSNAKEDKCRVCNGKGQNCRTEKGVNTEEGDGYKEFLTIPASATNIDIQEIAPSSHFLALSDLFGNYFFNGDYRIRNPAKYKVAGTVFTYQRTRFGQERIFALGPTTVPVQVEVLLMGGEENPGISHEYSVPNSVVIDPKPTRFSWKTGEFNKCSKSCAGGEQKRRVFCVRNDNGKEVSDADCAEDQKPSPKKRCNTQLCPSSWFVSVWSACSVTCGQGKQVRRVHCQRVVEGGETAIISDDQCSGPKPIIMRACQMEKNCPEWSMGQWSAQQQQSGEQALMSVPPFAITPSRECSASCGMGTKYRDVTCEVLETGAILPPKSCNFALKPEETMKCNPGPCTVTWLASNWSECHPKCGKGMSTRMVYCVGITNNEEKYPDELCDNSSRPISTKKCLSETPCPAMWHASQWSKCTATCGFGMQMRNVLCAKREGAKTLRIVLSDQCKKEREMSKIQKCSIRPCQAGWYIYPWEPCSKSCGQGVRRRSIKCLADSMEDIQEKWCKTEDKPVSEEMCVEKECEVPMTVTTTEQSTTTKPTTQQVTTVKTGTKVITTRRKTTAAPSTPISFTTVTYPTHTKTLTTMPPSTADEAVIPNTNLPPTTTEVPPTTLPPTNTEALPTTLPPKTTEVPPSTLPPTTTEVSPTTLPLTTTKVPPTTLPPTTSEVSPTTLPLTTTEVPPTTLPPTITEALSTIPPPTETMTPPPSSTPKTTTVPPTTARKVQAAQIVQPPKDTMAYVGTEVLFRCRATGYPAPVISWRKGAIPVSSLDSERIRILDNGDLRIIDIKQEDNDVYTCFATNWVGPMHTVEARLAVIVPVFISVSPNNKTVSPGEDVMITCKSGGVPSPIVEWYKDNSLITQQGRVRVSRTDVVISQVQPSDSGYYQCSGRNNYSGASDKMYLNVIKKEAIMITKTEAIAKNNDNDSDVDNDDGDSDNDSGDSDSNNDNDCNNDGDLDSYDDDEHDDDDSEDDDCCYSDPIFY</sequence>
<dbReference type="SUPFAM" id="SSF48726">
    <property type="entry name" value="Immunoglobulin"/>
    <property type="match status" value="2"/>
</dbReference>
<dbReference type="FunFam" id="2.60.40.10:FF:000004">
    <property type="entry name" value="DCC isoform 1"/>
    <property type="match status" value="1"/>
</dbReference>
<evidence type="ECO:0000256" key="6">
    <source>
        <dbReference type="ARBA" id="ARBA00023136"/>
    </source>
</evidence>
<evidence type="ECO:0000256" key="10">
    <source>
        <dbReference type="SAM" id="MobiDB-lite"/>
    </source>
</evidence>
<dbReference type="PRINTS" id="PR01857">
    <property type="entry name" value="ADAMTSFAMILY"/>
</dbReference>
<keyword evidence="13" id="KW-1185">Reference proteome</keyword>
<dbReference type="FunFam" id="2.20.100.10:FF:000005">
    <property type="entry name" value="ADAM metallopeptidase with thrombospondin type 1 motif 9"/>
    <property type="match status" value="2"/>
</dbReference>
<dbReference type="Pfam" id="PF05986">
    <property type="entry name" value="ADAMTS_spacer1"/>
    <property type="match status" value="1"/>
</dbReference>
<keyword evidence="9" id="KW-0393">Immunoglobulin domain</keyword>
<evidence type="ECO:0000313" key="12">
    <source>
        <dbReference type="EMBL" id="PFX32779.1"/>
    </source>
</evidence>
<evidence type="ECO:0000313" key="13">
    <source>
        <dbReference type="Proteomes" id="UP000225706"/>
    </source>
</evidence>
<dbReference type="Pfam" id="PF13927">
    <property type="entry name" value="Ig_3"/>
    <property type="match status" value="1"/>
</dbReference>
<dbReference type="InterPro" id="IPR007110">
    <property type="entry name" value="Ig-like_dom"/>
</dbReference>
<evidence type="ECO:0000256" key="5">
    <source>
        <dbReference type="ARBA" id="ARBA00022737"/>
    </source>
</evidence>
<dbReference type="InterPro" id="IPR000884">
    <property type="entry name" value="TSP1_rpt"/>
</dbReference>
<dbReference type="SMART" id="SM00408">
    <property type="entry name" value="IGc2"/>
    <property type="match status" value="2"/>
</dbReference>
<dbReference type="Pfam" id="PF07679">
    <property type="entry name" value="I-set"/>
    <property type="match status" value="1"/>
</dbReference>
<dbReference type="FunFam" id="2.60.40.10:FF:000032">
    <property type="entry name" value="palladin isoform X1"/>
    <property type="match status" value="1"/>
</dbReference>
<dbReference type="OrthoDB" id="5950222at2759"/>
<feature type="compositionally biased region" description="Acidic residues" evidence="10">
    <location>
        <begin position="1066"/>
        <end position="1117"/>
    </location>
</feature>
<evidence type="ECO:0000256" key="8">
    <source>
        <dbReference type="ARBA" id="ARBA00023180"/>
    </source>
</evidence>
<evidence type="ECO:0000256" key="7">
    <source>
        <dbReference type="ARBA" id="ARBA00023157"/>
    </source>
</evidence>
<dbReference type="Gene3D" id="2.20.100.10">
    <property type="entry name" value="Thrombospondin type-1 (TSP1) repeat"/>
    <property type="match status" value="6"/>
</dbReference>
<dbReference type="PROSITE" id="PS50092">
    <property type="entry name" value="TSP1"/>
    <property type="match status" value="6"/>
</dbReference>
<dbReference type="Proteomes" id="UP000225706">
    <property type="component" value="Unassembled WGS sequence"/>
</dbReference>
<dbReference type="GO" id="GO:0006508">
    <property type="term" value="P:proteolysis"/>
    <property type="evidence" value="ECO:0007669"/>
    <property type="project" value="TreeGrafter"/>
</dbReference>
<feature type="region of interest" description="Disordered" evidence="10">
    <location>
        <begin position="1063"/>
        <end position="1124"/>
    </location>
</feature>
<dbReference type="InterPro" id="IPR036383">
    <property type="entry name" value="TSP1_rpt_sf"/>
</dbReference>
<keyword evidence="4" id="KW-0732">Signal</keyword>
<dbReference type="Gene3D" id="2.60.120.830">
    <property type="match status" value="1"/>
</dbReference>
<dbReference type="InterPro" id="IPR013273">
    <property type="entry name" value="ADAMTS/ADAMTS-like"/>
</dbReference>
<feature type="compositionally biased region" description="Low complexity" evidence="10">
    <location>
        <begin position="742"/>
        <end position="829"/>
    </location>
</feature>
<dbReference type="GO" id="GO:0004222">
    <property type="term" value="F:metalloendopeptidase activity"/>
    <property type="evidence" value="ECO:0007669"/>
    <property type="project" value="TreeGrafter"/>
</dbReference>
<keyword evidence="5" id="KW-0677">Repeat</keyword>
<dbReference type="SMART" id="SM00209">
    <property type="entry name" value="TSP1"/>
    <property type="match status" value="6"/>
</dbReference>
<dbReference type="STRING" id="50429.A0A2B4SUF0"/>
<dbReference type="InterPro" id="IPR050439">
    <property type="entry name" value="ADAMTS_ADAMTS-like"/>
</dbReference>
<dbReference type="GO" id="GO:0031012">
    <property type="term" value="C:extracellular matrix"/>
    <property type="evidence" value="ECO:0007669"/>
    <property type="project" value="TreeGrafter"/>
</dbReference>
<feature type="compositionally biased region" description="Low complexity" evidence="10">
    <location>
        <begin position="851"/>
        <end position="860"/>
    </location>
</feature>
<dbReference type="GO" id="GO:0016020">
    <property type="term" value="C:membrane"/>
    <property type="evidence" value="ECO:0007669"/>
    <property type="project" value="UniProtKB-SubCell"/>
</dbReference>
<evidence type="ECO:0000256" key="9">
    <source>
        <dbReference type="ARBA" id="ARBA00023319"/>
    </source>
</evidence>
<keyword evidence="6" id="KW-0472">Membrane</keyword>
<dbReference type="PANTHER" id="PTHR13723">
    <property type="entry name" value="ADAMTS A DISINTEGRIN AND METALLOPROTEASE WITH THROMBOSPONDIN MOTIFS PROTEASE"/>
    <property type="match status" value="1"/>
</dbReference>
<dbReference type="InterPro" id="IPR013783">
    <property type="entry name" value="Ig-like_fold"/>
</dbReference>
<name>A0A2B4SUF0_STYPI</name>
<dbReference type="InterPro" id="IPR013098">
    <property type="entry name" value="Ig_I-set"/>
</dbReference>
<evidence type="ECO:0000259" key="11">
    <source>
        <dbReference type="PROSITE" id="PS50835"/>
    </source>
</evidence>
<dbReference type="SUPFAM" id="SSF82895">
    <property type="entry name" value="TSP-1 type 1 repeat"/>
    <property type="match status" value="6"/>
</dbReference>
<evidence type="ECO:0000256" key="3">
    <source>
        <dbReference type="ARBA" id="ARBA00022525"/>
    </source>
</evidence>
<feature type="region of interest" description="Disordered" evidence="10">
    <location>
        <begin position="742"/>
        <end position="860"/>
    </location>
</feature>
<feature type="domain" description="Ig-like" evidence="11">
    <location>
        <begin position="960"/>
        <end position="1045"/>
    </location>
</feature>
<proteinExistence type="predicted"/>
<dbReference type="InterPro" id="IPR003599">
    <property type="entry name" value="Ig_sub"/>
</dbReference>
<dbReference type="InterPro" id="IPR045371">
    <property type="entry name" value="ADAMTS_CR_3"/>
</dbReference>
<dbReference type="SMART" id="SM00409">
    <property type="entry name" value="IG"/>
    <property type="match status" value="2"/>
</dbReference>
<accession>A0A2B4SUF0</accession>
<dbReference type="FunFam" id="2.60.120.830:FF:000001">
    <property type="entry name" value="A disintegrin and metalloproteinase with thrombospondin motifs 1"/>
    <property type="match status" value="1"/>
</dbReference>
<evidence type="ECO:0000256" key="2">
    <source>
        <dbReference type="ARBA" id="ARBA00004613"/>
    </source>
</evidence>
<reference evidence="13" key="1">
    <citation type="journal article" date="2017" name="bioRxiv">
        <title>Comparative analysis of the genomes of Stylophora pistillata and Acropora digitifera provides evidence for extensive differences between species of corals.</title>
        <authorList>
            <person name="Voolstra C.R."/>
            <person name="Li Y."/>
            <person name="Liew Y.J."/>
            <person name="Baumgarten S."/>
            <person name="Zoccola D."/>
            <person name="Flot J.-F."/>
            <person name="Tambutte S."/>
            <person name="Allemand D."/>
            <person name="Aranda M."/>
        </authorList>
    </citation>
    <scope>NUCLEOTIDE SEQUENCE [LARGE SCALE GENOMIC DNA]</scope>
</reference>
<dbReference type="InterPro" id="IPR003598">
    <property type="entry name" value="Ig_sub2"/>
</dbReference>
<dbReference type="PANTHER" id="PTHR13723:SF281">
    <property type="entry name" value="PAPILIN"/>
    <property type="match status" value="1"/>
</dbReference>
<comment type="subcellular location">
    <subcellularLocation>
        <location evidence="1">Membrane</location>
    </subcellularLocation>
    <subcellularLocation>
        <location evidence="2">Secreted</location>
    </subcellularLocation>
</comment>
<dbReference type="PROSITE" id="PS50835">
    <property type="entry name" value="IG_LIKE"/>
    <property type="match status" value="2"/>
</dbReference>
<dbReference type="GO" id="GO:0030198">
    <property type="term" value="P:extracellular matrix organization"/>
    <property type="evidence" value="ECO:0007669"/>
    <property type="project" value="InterPro"/>
</dbReference>
<gene>
    <name evidence="12" type="primary">Ppn</name>
    <name evidence="12" type="ORF">AWC38_SpisGene2407</name>
</gene>
<dbReference type="Gene3D" id="2.60.40.10">
    <property type="entry name" value="Immunoglobulins"/>
    <property type="match status" value="2"/>
</dbReference>
<feature type="compositionally biased region" description="Pro residues" evidence="10">
    <location>
        <begin position="837"/>
        <end position="850"/>
    </location>
</feature>
<organism evidence="12 13">
    <name type="scientific">Stylophora pistillata</name>
    <name type="common">Smooth cauliflower coral</name>
    <dbReference type="NCBI Taxonomy" id="50429"/>
    <lineage>
        <taxon>Eukaryota</taxon>
        <taxon>Metazoa</taxon>
        <taxon>Cnidaria</taxon>
        <taxon>Anthozoa</taxon>
        <taxon>Hexacorallia</taxon>
        <taxon>Scleractinia</taxon>
        <taxon>Astrocoeniina</taxon>
        <taxon>Pocilloporidae</taxon>
        <taxon>Stylophora</taxon>
    </lineage>
</organism>
<dbReference type="InterPro" id="IPR036179">
    <property type="entry name" value="Ig-like_dom_sf"/>
</dbReference>
<dbReference type="AlphaFoldDB" id="A0A2B4SUF0"/>
<evidence type="ECO:0000256" key="4">
    <source>
        <dbReference type="ARBA" id="ARBA00022729"/>
    </source>
</evidence>
<keyword evidence="7" id="KW-1015">Disulfide bond</keyword>
<dbReference type="EMBL" id="LSMT01000019">
    <property type="protein sequence ID" value="PFX32779.1"/>
    <property type="molecule type" value="Genomic_DNA"/>
</dbReference>